<evidence type="ECO:0000313" key="8">
    <source>
        <dbReference type="EMBL" id="CAL5992668.1"/>
    </source>
</evidence>
<dbReference type="InterPro" id="IPR027417">
    <property type="entry name" value="P-loop_NTPase"/>
</dbReference>
<feature type="binding site" evidence="5">
    <location>
        <position position="47"/>
    </location>
    <ligand>
        <name>Mg(2+)</name>
        <dbReference type="ChEBI" id="CHEBI:18420"/>
    </ligand>
</feature>
<keyword evidence="9" id="KW-1185">Reference proteome</keyword>
<evidence type="ECO:0000256" key="3">
    <source>
        <dbReference type="ARBA" id="ARBA00023134"/>
    </source>
</evidence>
<feature type="binding site" evidence="4">
    <location>
        <begin position="125"/>
        <end position="128"/>
    </location>
    <ligand>
        <name>GTP</name>
        <dbReference type="ChEBI" id="CHEBI:37565"/>
    </ligand>
</feature>
<dbReference type="Proteomes" id="UP001642409">
    <property type="component" value="Unassembled WGS sequence"/>
</dbReference>
<keyword evidence="2 4" id="KW-0547">Nucleotide-binding</keyword>
<feature type="binding site" evidence="4">
    <location>
        <position position="69"/>
    </location>
    <ligand>
        <name>GTP</name>
        <dbReference type="ChEBI" id="CHEBI:37565"/>
    </ligand>
</feature>
<dbReference type="AlphaFoldDB" id="A0AA86TWD2"/>
<evidence type="ECO:0000256" key="1">
    <source>
        <dbReference type="ARBA" id="ARBA00010290"/>
    </source>
</evidence>
<dbReference type="SMART" id="SM00178">
    <property type="entry name" value="SAR"/>
    <property type="match status" value="1"/>
</dbReference>
<dbReference type="SMART" id="SM00177">
    <property type="entry name" value="ARF"/>
    <property type="match status" value="1"/>
</dbReference>
<keyword evidence="5" id="KW-0460">Magnesium</keyword>
<accession>A0AA86TWD2</accession>
<dbReference type="EMBL" id="CATOUU010000440">
    <property type="protein sequence ID" value="CAI9929577.1"/>
    <property type="molecule type" value="Genomic_DNA"/>
</dbReference>
<reference evidence="7" key="1">
    <citation type="submission" date="2023-06" db="EMBL/GenBank/DDBJ databases">
        <authorList>
            <person name="Kurt Z."/>
        </authorList>
    </citation>
    <scope>NUCLEOTIDE SEQUENCE</scope>
</reference>
<dbReference type="GO" id="GO:0003924">
    <property type="term" value="F:GTPase activity"/>
    <property type="evidence" value="ECO:0007669"/>
    <property type="project" value="InterPro"/>
</dbReference>
<keyword evidence="5" id="KW-0479">Metal-binding</keyword>
<sequence length="190" mass="21758">MGFLSILNQIKQLQNELRILTIGLDNSGKTTTIKSLLKQDLQEIEPTLGFSIFSTKIQNYQLNIWDVGGQKTIRAYWKNYYEATDALIWVVDSADRRRLQLCKQALQEVLKAERLQGAPLLILANKQDVDGALSPDEIQKMFGDFENRQFRVFGCSALQRVGIDEAFEWLLQAVSDRKEVDVADDLELIY</sequence>
<evidence type="ECO:0000313" key="9">
    <source>
        <dbReference type="Proteomes" id="UP001642409"/>
    </source>
</evidence>
<dbReference type="PROSITE" id="PS51417">
    <property type="entry name" value="ARF"/>
    <property type="match status" value="1"/>
</dbReference>
<comment type="similarity">
    <text evidence="1 6">Belongs to the small GTPase superfamily. Arf family.</text>
</comment>
<dbReference type="GO" id="GO:0005525">
    <property type="term" value="F:GTP binding"/>
    <property type="evidence" value="ECO:0007669"/>
    <property type="project" value="UniProtKB-KW"/>
</dbReference>
<reference evidence="8 9" key="2">
    <citation type="submission" date="2024-07" db="EMBL/GenBank/DDBJ databases">
        <authorList>
            <person name="Akdeniz Z."/>
        </authorList>
    </citation>
    <scope>NUCLEOTIDE SEQUENCE [LARGE SCALE GENOMIC DNA]</scope>
</reference>
<dbReference type="FunFam" id="3.40.50.300:FF:001166">
    <property type="entry name" value="ADP-ribosylation factor D"/>
    <property type="match status" value="1"/>
</dbReference>
<dbReference type="PROSITE" id="PS51419">
    <property type="entry name" value="RAB"/>
    <property type="match status" value="1"/>
</dbReference>
<dbReference type="PRINTS" id="PR00328">
    <property type="entry name" value="SAR1GTPBP"/>
</dbReference>
<dbReference type="SMART" id="SM00175">
    <property type="entry name" value="RAB"/>
    <property type="match status" value="1"/>
</dbReference>
<dbReference type="Pfam" id="PF00025">
    <property type="entry name" value="Arf"/>
    <property type="match status" value="1"/>
</dbReference>
<proteinExistence type="inferred from homology"/>
<protein>
    <submittedName>
        <fullName evidence="7">ADP-Ribosylation Factor like protein 2b</fullName>
    </submittedName>
    <submittedName>
        <fullName evidence="8">ADP-Ribosylation_Factor like protein 2b</fullName>
    </submittedName>
</protein>
<evidence type="ECO:0000256" key="4">
    <source>
        <dbReference type="PIRSR" id="PIRSR606689-1"/>
    </source>
</evidence>
<evidence type="ECO:0000313" key="7">
    <source>
        <dbReference type="EMBL" id="CAI9929577.1"/>
    </source>
</evidence>
<dbReference type="InterPro" id="IPR044612">
    <property type="entry name" value="ARL2/3"/>
</dbReference>
<feature type="binding site" evidence="4">
    <location>
        <begin position="23"/>
        <end position="30"/>
    </location>
    <ligand>
        <name>GTP</name>
        <dbReference type="ChEBI" id="CHEBI:37565"/>
    </ligand>
</feature>
<dbReference type="InterPro" id="IPR006689">
    <property type="entry name" value="Small_GTPase_ARF/SAR"/>
</dbReference>
<evidence type="ECO:0000256" key="2">
    <source>
        <dbReference type="ARBA" id="ARBA00022741"/>
    </source>
</evidence>
<organism evidence="7">
    <name type="scientific">Hexamita inflata</name>
    <dbReference type="NCBI Taxonomy" id="28002"/>
    <lineage>
        <taxon>Eukaryota</taxon>
        <taxon>Metamonada</taxon>
        <taxon>Diplomonadida</taxon>
        <taxon>Hexamitidae</taxon>
        <taxon>Hexamitinae</taxon>
        <taxon>Hexamita</taxon>
    </lineage>
</organism>
<dbReference type="SMART" id="SM00173">
    <property type="entry name" value="RAS"/>
    <property type="match status" value="1"/>
</dbReference>
<dbReference type="EMBL" id="CAXDID020000029">
    <property type="protein sequence ID" value="CAL5992668.1"/>
    <property type="molecule type" value="Genomic_DNA"/>
</dbReference>
<dbReference type="NCBIfam" id="TIGR00231">
    <property type="entry name" value="small_GTP"/>
    <property type="match status" value="1"/>
</dbReference>
<evidence type="ECO:0000256" key="6">
    <source>
        <dbReference type="RuleBase" id="RU003925"/>
    </source>
</evidence>
<dbReference type="SUPFAM" id="SSF52540">
    <property type="entry name" value="P-loop containing nucleoside triphosphate hydrolases"/>
    <property type="match status" value="1"/>
</dbReference>
<dbReference type="GO" id="GO:0046872">
    <property type="term" value="F:metal ion binding"/>
    <property type="evidence" value="ECO:0007669"/>
    <property type="project" value="UniProtKB-KW"/>
</dbReference>
<evidence type="ECO:0000256" key="5">
    <source>
        <dbReference type="PIRSR" id="PIRSR606689-2"/>
    </source>
</evidence>
<gene>
    <name evidence="8" type="ORF">HINF_LOCUS12691</name>
    <name evidence="7" type="ORF">HINF_LOCUS17222</name>
</gene>
<dbReference type="Gene3D" id="3.40.50.300">
    <property type="entry name" value="P-loop containing nucleotide triphosphate hydrolases"/>
    <property type="match status" value="1"/>
</dbReference>
<feature type="binding site" evidence="5">
    <location>
        <position position="30"/>
    </location>
    <ligand>
        <name>Mg(2+)</name>
        <dbReference type="ChEBI" id="CHEBI:18420"/>
    </ligand>
</feature>
<comment type="caution">
    <text evidence="7">The sequence shown here is derived from an EMBL/GenBank/DDBJ whole genome shotgun (WGS) entry which is preliminary data.</text>
</comment>
<dbReference type="InterPro" id="IPR005225">
    <property type="entry name" value="Small_GTP-bd"/>
</dbReference>
<keyword evidence="3 4" id="KW-0342">GTP-binding</keyword>
<dbReference type="PANTHER" id="PTHR45697">
    <property type="entry name" value="ADP-RIBOSYLATION FACTOR-LIKE PROTEIN 2-RELATED"/>
    <property type="match status" value="1"/>
</dbReference>
<name>A0AA86TWD2_9EUKA</name>